<keyword evidence="1" id="KW-0732">Signal</keyword>
<evidence type="ECO:0000313" key="2">
    <source>
        <dbReference type="EMBL" id="RAK54269.1"/>
    </source>
</evidence>
<evidence type="ECO:0008006" key="4">
    <source>
        <dbReference type="Google" id="ProtNLM"/>
    </source>
</evidence>
<dbReference type="EMBL" id="QFYQ01000001">
    <property type="protein sequence ID" value="RAK54269.1"/>
    <property type="molecule type" value="Genomic_DNA"/>
</dbReference>
<accession>A0A328AHZ7</accession>
<keyword evidence="3" id="KW-1185">Reference proteome</keyword>
<proteinExistence type="predicted"/>
<feature type="signal peptide" evidence="1">
    <location>
        <begin position="1"/>
        <end position="23"/>
    </location>
</feature>
<sequence>MSRIHPLIIGLAGALAVANAAVAAHPDSHRQDAPEPAAMNIQGEQQSWIADPHMHAFYDLTVQAFAGGPAHVDQAAFTEKSYALFRDFAVSRRMSPEGMVDHLKLIPGQVVQIAKDDPEVLKSYDNFVAAVFGPQ</sequence>
<dbReference type="RefSeq" id="WP_111528020.1">
    <property type="nucleotide sequence ID" value="NZ_JBHRSG010000002.1"/>
</dbReference>
<reference evidence="3" key="1">
    <citation type="submission" date="2018-05" db="EMBL/GenBank/DDBJ databases">
        <authorList>
            <person name="Li X."/>
        </authorList>
    </citation>
    <scope>NUCLEOTIDE SEQUENCE [LARGE SCALE GENOMIC DNA]</scope>
    <source>
        <strain evidence="3">LX32</strain>
    </source>
</reference>
<feature type="chain" id="PRO_5016256040" description="Amidohydrolase" evidence="1">
    <location>
        <begin position="24"/>
        <end position="135"/>
    </location>
</feature>
<protein>
    <recommendedName>
        <fullName evidence="4">Amidohydrolase</fullName>
    </recommendedName>
</protein>
<organism evidence="2 3">
    <name type="scientific">Phenylobacterium soli</name>
    <dbReference type="NCBI Taxonomy" id="2170551"/>
    <lineage>
        <taxon>Bacteria</taxon>
        <taxon>Pseudomonadati</taxon>
        <taxon>Pseudomonadota</taxon>
        <taxon>Alphaproteobacteria</taxon>
        <taxon>Caulobacterales</taxon>
        <taxon>Caulobacteraceae</taxon>
        <taxon>Phenylobacterium</taxon>
    </lineage>
</organism>
<gene>
    <name evidence="2" type="ORF">DJ017_06890</name>
</gene>
<evidence type="ECO:0000313" key="3">
    <source>
        <dbReference type="Proteomes" id="UP000249254"/>
    </source>
</evidence>
<evidence type="ECO:0000256" key="1">
    <source>
        <dbReference type="SAM" id="SignalP"/>
    </source>
</evidence>
<dbReference type="Proteomes" id="UP000249254">
    <property type="component" value="Unassembled WGS sequence"/>
</dbReference>
<dbReference type="AlphaFoldDB" id="A0A328AHZ7"/>
<comment type="caution">
    <text evidence="2">The sequence shown here is derived from an EMBL/GenBank/DDBJ whole genome shotgun (WGS) entry which is preliminary data.</text>
</comment>
<name>A0A328AHZ7_9CAUL</name>